<dbReference type="InterPro" id="IPR037185">
    <property type="entry name" value="EmrE-like"/>
</dbReference>
<feature type="transmembrane region" description="Helical" evidence="6">
    <location>
        <begin position="44"/>
        <end position="61"/>
    </location>
</feature>
<dbReference type="Pfam" id="PF00892">
    <property type="entry name" value="EamA"/>
    <property type="match status" value="2"/>
</dbReference>
<dbReference type="EMBL" id="CP116968">
    <property type="protein sequence ID" value="WNM60412.1"/>
    <property type="molecule type" value="Genomic_DNA"/>
</dbReference>
<feature type="transmembrane region" description="Helical" evidence="6">
    <location>
        <begin position="157"/>
        <end position="175"/>
    </location>
</feature>
<keyword evidence="3 6" id="KW-0812">Transmembrane</keyword>
<evidence type="ECO:0000256" key="4">
    <source>
        <dbReference type="ARBA" id="ARBA00022989"/>
    </source>
</evidence>
<evidence type="ECO:0000313" key="8">
    <source>
        <dbReference type="EMBL" id="WNM60412.1"/>
    </source>
</evidence>
<feature type="transmembrane region" description="Helical" evidence="6">
    <location>
        <begin position="256"/>
        <end position="273"/>
    </location>
</feature>
<evidence type="ECO:0000259" key="7">
    <source>
        <dbReference type="Pfam" id="PF00892"/>
    </source>
</evidence>
<dbReference type="InterPro" id="IPR050638">
    <property type="entry name" value="AA-Vitamin_Transporters"/>
</dbReference>
<dbReference type="AlphaFoldDB" id="A0AA96GFW6"/>
<evidence type="ECO:0000313" key="9">
    <source>
        <dbReference type="Proteomes" id="UP001302494"/>
    </source>
</evidence>
<sequence>MKNASSGSSAFSAYAALTTAAVVWGGSVVAQKVALGPFSPVETSVFRGLGALLILIPLWLWKEGVVSFSRKDWRNFFFLGFGVLGNHLFVLFGLQFIGAGAAGIIIGSSPAITAFLSSLILKDIPLRVIWLGCLVSFLGVLSISGREAVDGLGSNPLLGGSLVVCALVSWALYTIGCRKTMERFSPLTVTWTTLLLSLIWEIPLLSINHKVLVTGVESVSVSGWLALLYVMVFATALGQQAWLLGVKGIGPSRAGIFGNLIPVSALCFSVMFLGEPVGMREISGIGLILIGVWLVDRQSCAVLVKVT</sequence>
<keyword evidence="9" id="KW-1185">Reference proteome</keyword>
<feature type="transmembrane region" description="Helical" evidence="6">
    <location>
        <begin position="187"/>
        <end position="206"/>
    </location>
</feature>
<reference evidence="8 9" key="1">
    <citation type="submission" date="2023-01" db="EMBL/GenBank/DDBJ databases">
        <title>Cultivation and genomic characterization of new, ubiquitous marine nitrite-oxidizing bacteria from the Nitrospirales.</title>
        <authorList>
            <person name="Mueller A.J."/>
            <person name="Daebeler A."/>
            <person name="Herbold C.W."/>
            <person name="Kirkegaard R.H."/>
            <person name="Daims H."/>
        </authorList>
    </citation>
    <scope>NUCLEOTIDE SEQUENCE [LARGE SCALE GENOMIC DNA]</scope>
    <source>
        <strain evidence="8 9">DK</strain>
    </source>
</reference>
<keyword evidence="4 6" id="KW-1133">Transmembrane helix</keyword>
<accession>A0AA96GFW6</accession>
<keyword evidence="5 6" id="KW-0472">Membrane</keyword>
<feature type="transmembrane region" description="Helical" evidence="6">
    <location>
        <begin position="226"/>
        <end position="244"/>
    </location>
</feature>
<feature type="transmembrane region" description="Helical" evidence="6">
    <location>
        <begin position="279"/>
        <end position="295"/>
    </location>
</feature>
<feature type="transmembrane region" description="Helical" evidence="6">
    <location>
        <begin position="100"/>
        <end position="121"/>
    </location>
</feature>
<dbReference type="RefSeq" id="WP_312741099.1">
    <property type="nucleotide sequence ID" value="NZ_CP116968.1"/>
</dbReference>
<dbReference type="PANTHER" id="PTHR32322:SF18">
    <property type="entry name" value="S-ADENOSYLMETHIONINE_S-ADENOSYLHOMOCYSTEINE TRANSPORTER"/>
    <property type="match status" value="1"/>
</dbReference>
<keyword evidence="2" id="KW-1003">Cell membrane</keyword>
<evidence type="ECO:0000256" key="5">
    <source>
        <dbReference type="ARBA" id="ARBA00023136"/>
    </source>
</evidence>
<protein>
    <submittedName>
        <fullName evidence="8">DMT family transporter</fullName>
    </submittedName>
</protein>
<feature type="domain" description="EamA" evidence="7">
    <location>
        <begin position="159"/>
        <end position="295"/>
    </location>
</feature>
<organism evidence="8 9">
    <name type="scientific">Candidatus Nitrospira neomarina</name>
    <dbReference type="NCBI Taxonomy" id="3020899"/>
    <lineage>
        <taxon>Bacteria</taxon>
        <taxon>Pseudomonadati</taxon>
        <taxon>Nitrospirota</taxon>
        <taxon>Nitrospiria</taxon>
        <taxon>Nitrospirales</taxon>
        <taxon>Nitrospiraceae</taxon>
        <taxon>Nitrospira</taxon>
    </lineage>
</organism>
<dbReference type="GO" id="GO:0005886">
    <property type="term" value="C:plasma membrane"/>
    <property type="evidence" value="ECO:0007669"/>
    <property type="project" value="UniProtKB-SubCell"/>
</dbReference>
<dbReference type="KEGG" id="nneo:PQG83_11620"/>
<evidence type="ECO:0000256" key="6">
    <source>
        <dbReference type="SAM" id="Phobius"/>
    </source>
</evidence>
<evidence type="ECO:0000256" key="2">
    <source>
        <dbReference type="ARBA" id="ARBA00022475"/>
    </source>
</evidence>
<dbReference type="Proteomes" id="UP001302494">
    <property type="component" value="Chromosome"/>
</dbReference>
<evidence type="ECO:0000256" key="3">
    <source>
        <dbReference type="ARBA" id="ARBA00022692"/>
    </source>
</evidence>
<evidence type="ECO:0000256" key="1">
    <source>
        <dbReference type="ARBA" id="ARBA00004651"/>
    </source>
</evidence>
<feature type="domain" description="EamA" evidence="7">
    <location>
        <begin position="14"/>
        <end position="144"/>
    </location>
</feature>
<name>A0AA96GFW6_9BACT</name>
<feature type="transmembrane region" description="Helical" evidence="6">
    <location>
        <begin position="73"/>
        <end position="94"/>
    </location>
</feature>
<dbReference type="SUPFAM" id="SSF103481">
    <property type="entry name" value="Multidrug resistance efflux transporter EmrE"/>
    <property type="match status" value="2"/>
</dbReference>
<feature type="transmembrane region" description="Helical" evidence="6">
    <location>
        <begin position="128"/>
        <end position="145"/>
    </location>
</feature>
<dbReference type="InterPro" id="IPR000620">
    <property type="entry name" value="EamA_dom"/>
</dbReference>
<comment type="subcellular location">
    <subcellularLocation>
        <location evidence="1">Cell membrane</location>
        <topology evidence="1">Multi-pass membrane protein</topology>
    </subcellularLocation>
</comment>
<gene>
    <name evidence="8" type="ORF">PQG83_11620</name>
</gene>
<proteinExistence type="predicted"/>
<dbReference type="PANTHER" id="PTHR32322">
    <property type="entry name" value="INNER MEMBRANE TRANSPORTER"/>
    <property type="match status" value="1"/>
</dbReference>